<protein>
    <submittedName>
        <fullName evidence="2">Uncharacterized protein</fullName>
    </submittedName>
</protein>
<sequence length="131" mass="14259">MIMFTITKPKRKLRKLFSAAALVLLVAVVVPGIYFTLSGMGAMSLFASGEAISEQHDEQTGNTKQTAVEQAGQTEQNVQGEQAKPSEQTAAEQTELAEQSEPVEQKAPEKAGFLQNLRAVFFGEQLEVVPY</sequence>
<organism evidence="2 3">
    <name type="scientific">Candidatus Avidehalobacter gallistercoris</name>
    <dbReference type="NCBI Taxonomy" id="2840694"/>
    <lineage>
        <taxon>Bacteria</taxon>
        <taxon>Bacillati</taxon>
        <taxon>Bacillota</taxon>
        <taxon>Clostridia</taxon>
        <taxon>Eubacteriales</taxon>
        <taxon>Peptococcaceae</taxon>
        <taxon>Peptococcaceae incertae sedis</taxon>
        <taxon>Candidatus Avidehalobacter</taxon>
    </lineage>
</organism>
<proteinExistence type="predicted"/>
<dbReference type="Proteomes" id="UP000824124">
    <property type="component" value="Unassembled WGS sequence"/>
</dbReference>
<gene>
    <name evidence="2" type="ORF">IAB00_03520</name>
</gene>
<evidence type="ECO:0000313" key="2">
    <source>
        <dbReference type="EMBL" id="HIU10303.1"/>
    </source>
</evidence>
<feature type="compositionally biased region" description="Polar residues" evidence="1">
    <location>
        <begin position="60"/>
        <end position="80"/>
    </location>
</feature>
<reference evidence="2" key="1">
    <citation type="submission" date="2020-10" db="EMBL/GenBank/DDBJ databases">
        <authorList>
            <person name="Gilroy R."/>
        </authorList>
    </citation>
    <scope>NUCLEOTIDE SEQUENCE</scope>
    <source>
        <strain evidence="2">2830</strain>
    </source>
</reference>
<comment type="caution">
    <text evidence="2">The sequence shown here is derived from an EMBL/GenBank/DDBJ whole genome shotgun (WGS) entry which is preliminary data.</text>
</comment>
<feature type="region of interest" description="Disordered" evidence="1">
    <location>
        <begin position="52"/>
        <end position="108"/>
    </location>
</feature>
<evidence type="ECO:0000256" key="1">
    <source>
        <dbReference type="SAM" id="MobiDB-lite"/>
    </source>
</evidence>
<dbReference type="AlphaFoldDB" id="A0A9D1KYH3"/>
<reference evidence="2" key="2">
    <citation type="journal article" date="2021" name="PeerJ">
        <title>Extensive microbial diversity within the chicken gut microbiome revealed by metagenomics and culture.</title>
        <authorList>
            <person name="Gilroy R."/>
            <person name="Ravi A."/>
            <person name="Getino M."/>
            <person name="Pursley I."/>
            <person name="Horton D.L."/>
            <person name="Alikhan N.F."/>
            <person name="Baker D."/>
            <person name="Gharbi K."/>
            <person name="Hall N."/>
            <person name="Watson M."/>
            <person name="Adriaenssens E.M."/>
            <person name="Foster-Nyarko E."/>
            <person name="Jarju S."/>
            <person name="Secka A."/>
            <person name="Antonio M."/>
            <person name="Oren A."/>
            <person name="Chaudhuri R.R."/>
            <person name="La Ragione R."/>
            <person name="Hildebrand F."/>
            <person name="Pallen M.J."/>
        </authorList>
    </citation>
    <scope>NUCLEOTIDE SEQUENCE</scope>
    <source>
        <strain evidence="2">2830</strain>
    </source>
</reference>
<name>A0A9D1KYH3_9FIRM</name>
<dbReference type="EMBL" id="DVMH01000020">
    <property type="protein sequence ID" value="HIU10303.1"/>
    <property type="molecule type" value="Genomic_DNA"/>
</dbReference>
<evidence type="ECO:0000313" key="3">
    <source>
        <dbReference type="Proteomes" id="UP000824124"/>
    </source>
</evidence>
<accession>A0A9D1KYH3</accession>
<feature type="compositionally biased region" description="Low complexity" evidence="1">
    <location>
        <begin position="86"/>
        <end position="100"/>
    </location>
</feature>